<keyword evidence="4" id="KW-0546">Nucleotide metabolism</keyword>
<dbReference type="Proteomes" id="UP000734854">
    <property type="component" value="Unassembled WGS sequence"/>
</dbReference>
<evidence type="ECO:0000256" key="2">
    <source>
        <dbReference type="ARBA" id="ARBA00006581"/>
    </source>
</evidence>
<dbReference type="SUPFAM" id="SSF51283">
    <property type="entry name" value="dUTPase-like"/>
    <property type="match status" value="1"/>
</dbReference>
<accession>A0A8J5CSF7</accession>
<comment type="caution">
    <text evidence="6">The sequence shown here is derived from an EMBL/GenBank/DDBJ whole genome shotgun (WGS) entry which is preliminary data.</text>
</comment>
<dbReference type="EC" id="3.6.1.23" evidence="3"/>
<proteinExistence type="inferred from homology"/>
<dbReference type="PANTHER" id="PTHR11241:SF0">
    <property type="entry name" value="DEOXYURIDINE 5'-TRIPHOSPHATE NUCLEOTIDOHYDROLASE"/>
    <property type="match status" value="1"/>
</dbReference>
<comment type="similarity">
    <text evidence="2">Belongs to the dUTPase family.</text>
</comment>
<evidence type="ECO:0000256" key="1">
    <source>
        <dbReference type="ARBA" id="ARBA00005142"/>
    </source>
</evidence>
<gene>
    <name evidence="6" type="ORF">ZIOFF_073094</name>
</gene>
<evidence type="ECO:0000256" key="3">
    <source>
        <dbReference type="ARBA" id="ARBA00012379"/>
    </source>
</evidence>
<evidence type="ECO:0000313" key="6">
    <source>
        <dbReference type="EMBL" id="KAG6468409.1"/>
    </source>
</evidence>
<evidence type="ECO:0000256" key="4">
    <source>
        <dbReference type="ARBA" id="ARBA00023080"/>
    </source>
</evidence>
<dbReference type="InterPro" id="IPR036157">
    <property type="entry name" value="dUTPase-like_sf"/>
</dbReference>
<dbReference type="PANTHER" id="PTHR11241">
    <property type="entry name" value="DEOXYURIDINE 5'-TRIPHOSPHATE NUCLEOTIDOHYDROLASE"/>
    <property type="match status" value="1"/>
</dbReference>
<name>A0A8J5CSF7_ZINOF</name>
<dbReference type="EMBL" id="JACMSC010000022">
    <property type="protein sequence ID" value="KAG6468409.1"/>
    <property type="molecule type" value="Genomic_DNA"/>
</dbReference>
<dbReference type="GO" id="GO:0006226">
    <property type="term" value="P:dUMP biosynthetic process"/>
    <property type="evidence" value="ECO:0007669"/>
    <property type="project" value="InterPro"/>
</dbReference>
<dbReference type="InterPro" id="IPR008181">
    <property type="entry name" value="dUTPase"/>
</dbReference>
<dbReference type="Gene3D" id="2.70.40.10">
    <property type="match status" value="1"/>
</dbReference>
<keyword evidence="7" id="KW-1185">Reference proteome</keyword>
<evidence type="ECO:0000313" key="7">
    <source>
        <dbReference type="Proteomes" id="UP000734854"/>
    </source>
</evidence>
<sequence>MIGRLSNTPNVAFAYEINGVVDYLTSHGIVALPRRQYSTRQLQGMNWVIRPTNICIPMQPSKASSRPTYNNKDEEVASDEEELRSHTIAVLVEEQRLLVKWLVPSTILPKRATEGASGYDLAINRAQDIPVGILIGAGVVDSDYRGEVQILAFNTTDQDIFLQKHESIAQIILEHISTPEVIEVNNLEDTIRGDHGFGSTSKQINELQHKLTTTWLQSIAMSFIPPEQRSTTSSPTSSSDARTWYNTIGIPETSTSQQSRCLSWQNIINTLCPPEETPIKLPEKRKEHVGPLFPSYDSYVGEARPWTSIYRSIDYTIIEEEKFIAVLNTEDTNSEVESLQYF</sequence>
<dbReference type="GO" id="GO:0000287">
    <property type="term" value="F:magnesium ion binding"/>
    <property type="evidence" value="ECO:0007669"/>
    <property type="project" value="InterPro"/>
</dbReference>
<organism evidence="6 7">
    <name type="scientific">Zingiber officinale</name>
    <name type="common">Ginger</name>
    <name type="synonym">Amomum zingiber</name>
    <dbReference type="NCBI Taxonomy" id="94328"/>
    <lineage>
        <taxon>Eukaryota</taxon>
        <taxon>Viridiplantae</taxon>
        <taxon>Streptophyta</taxon>
        <taxon>Embryophyta</taxon>
        <taxon>Tracheophyta</taxon>
        <taxon>Spermatophyta</taxon>
        <taxon>Magnoliopsida</taxon>
        <taxon>Liliopsida</taxon>
        <taxon>Zingiberales</taxon>
        <taxon>Zingiberaceae</taxon>
        <taxon>Zingiber</taxon>
    </lineage>
</organism>
<protein>
    <recommendedName>
        <fullName evidence="3">dUTP diphosphatase</fullName>
        <ecNumber evidence="3">3.6.1.23</ecNumber>
    </recommendedName>
</protein>
<comment type="pathway">
    <text evidence="1">Pyrimidine metabolism; dUMP biosynthesis; dUMP from dCTP (dUTP route): step 2/2.</text>
</comment>
<reference evidence="6 7" key="1">
    <citation type="submission" date="2020-08" db="EMBL/GenBank/DDBJ databases">
        <title>Plant Genome Project.</title>
        <authorList>
            <person name="Zhang R.-G."/>
        </authorList>
    </citation>
    <scope>NUCLEOTIDE SEQUENCE [LARGE SCALE GENOMIC DNA]</scope>
    <source>
        <tissue evidence="6">Rhizome</tissue>
    </source>
</reference>
<evidence type="ECO:0000259" key="5">
    <source>
        <dbReference type="Pfam" id="PF00692"/>
    </source>
</evidence>
<feature type="domain" description="dUTPase-like" evidence="5">
    <location>
        <begin position="132"/>
        <end position="200"/>
    </location>
</feature>
<dbReference type="Pfam" id="PF00692">
    <property type="entry name" value="dUTPase"/>
    <property type="match status" value="1"/>
</dbReference>
<dbReference type="AlphaFoldDB" id="A0A8J5CSF7"/>
<dbReference type="InterPro" id="IPR029054">
    <property type="entry name" value="dUTPase-like"/>
</dbReference>
<dbReference type="GO" id="GO:0046081">
    <property type="term" value="P:dUTP catabolic process"/>
    <property type="evidence" value="ECO:0007669"/>
    <property type="project" value="InterPro"/>
</dbReference>
<dbReference type="GO" id="GO:0004170">
    <property type="term" value="F:dUTP diphosphatase activity"/>
    <property type="evidence" value="ECO:0007669"/>
    <property type="project" value="UniProtKB-EC"/>
</dbReference>